<keyword evidence="3 8" id="KW-0235">DNA replication</keyword>
<dbReference type="GO" id="GO:0005524">
    <property type="term" value="F:ATP binding"/>
    <property type="evidence" value="ECO:0007669"/>
    <property type="project" value="UniProtKB-UniRule"/>
</dbReference>
<feature type="binding site" evidence="8">
    <location>
        <position position="172"/>
    </location>
    <ligand>
        <name>ATP</name>
        <dbReference type="ChEBI" id="CHEBI:30616"/>
    </ligand>
</feature>
<dbReference type="InterPro" id="IPR024633">
    <property type="entry name" value="DnaA_N_dom"/>
</dbReference>
<dbReference type="GO" id="GO:0006270">
    <property type="term" value="P:DNA replication initiation"/>
    <property type="evidence" value="ECO:0007669"/>
    <property type="project" value="UniProtKB-UniRule"/>
</dbReference>
<evidence type="ECO:0000256" key="1">
    <source>
        <dbReference type="ARBA" id="ARBA00006583"/>
    </source>
</evidence>
<dbReference type="Pfam" id="PF11638">
    <property type="entry name" value="DnaA_N"/>
    <property type="match status" value="1"/>
</dbReference>
<dbReference type="FunFam" id="3.30.300.180:FF:000001">
    <property type="entry name" value="Chromosomal replication initiator protein DnaA"/>
    <property type="match status" value="1"/>
</dbReference>
<feature type="domain" description="AAA+ ATPase" evidence="12">
    <location>
        <begin position="159"/>
        <end position="291"/>
    </location>
</feature>
<dbReference type="InterPro" id="IPR013159">
    <property type="entry name" value="DnaA_C"/>
</dbReference>
<dbReference type="Gene3D" id="3.40.50.300">
    <property type="entry name" value="P-loop containing nucleotide triphosphate hydrolases"/>
    <property type="match status" value="1"/>
</dbReference>
<keyword evidence="7 8" id="KW-0238">DNA-binding</keyword>
<evidence type="ECO:0000256" key="8">
    <source>
        <dbReference type="HAMAP-Rule" id="MF_00377"/>
    </source>
</evidence>
<dbReference type="Gene3D" id="3.30.300.180">
    <property type="match status" value="1"/>
</dbReference>
<dbReference type="AlphaFoldDB" id="A0A2P5SZ99"/>
<keyword evidence="4 8" id="KW-0547">Nucleotide-binding</keyword>
<evidence type="ECO:0000256" key="9">
    <source>
        <dbReference type="NCBIfam" id="TIGR00362"/>
    </source>
</evidence>
<keyword evidence="6 8" id="KW-0446">Lipid-binding</keyword>
<dbReference type="Pfam" id="PF00308">
    <property type="entry name" value="Bac_DnaA"/>
    <property type="match status" value="1"/>
</dbReference>
<comment type="caution">
    <text evidence="8">Lacks conserved residue(s) required for the propagation of feature annotation.</text>
</comment>
<name>A0A2P5SZ99_9GAMM</name>
<dbReference type="NCBIfam" id="TIGR00362">
    <property type="entry name" value="DnaA"/>
    <property type="match status" value="1"/>
</dbReference>
<dbReference type="Gene3D" id="1.10.1750.10">
    <property type="match status" value="1"/>
</dbReference>
<dbReference type="PANTHER" id="PTHR30050">
    <property type="entry name" value="CHROMOSOMAL REPLICATION INITIATOR PROTEIN DNAA"/>
    <property type="match status" value="1"/>
</dbReference>
<dbReference type="PROSITE" id="PS01008">
    <property type="entry name" value="DNAA"/>
    <property type="match status" value="1"/>
</dbReference>
<dbReference type="SUPFAM" id="SSF48295">
    <property type="entry name" value="TrpR-like"/>
    <property type="match status" value="1"/>
</dbReference>
<dbReference type="Proteomes" id="UP000296153">
    <property type="component" value="Unassembled WGS sequence"/>
</dbReference>
<dbReference type="SUPFAM" id="SSF52540">
    <property type="entry name" value="P-loop containing nucleoside triphosphate hydrolases"/>
    <property type="match status" value="1"/>
</dbReference>
<reference evidence="14 15" key="1">
    <citation type="journal article" date="2018" name="Genome Biol. Evol.">
        <title>Cladogenesis and Genomic Streamlining in Extracellular Endosymbionts of Tropical Stink Bugs.</title>
        <authorList>
            <person name="Otero-Bravo A."/>
            <person name="Goffredi S."/>
            <person name="Sabree Z.L."/>
        </authorList>
    </citation>
    <scope>NUCLEOTIDE SEQUENCE [LARGE SCALE GENOMIC DNA]</scope>
    <source>
        <strain evidence="14 15">SoEE</strain>
    </source>
</reference>
<protein>
    <recommendedName>
        <fullName evidence="8 9">Chromosomal replication initiator protein DnaA</fullName>
    </recommendedName>
</protein>
<gene>
    <name evidence="8" type="primary">dnaA</name>
    <name evidence="14" type="ORF">CRV12_03480</name>
</gene>
<comment type="function">
    <text evidence="8 10">Plays an essential role in the initiation and regulation of chromosomal replication. ATP-DnaA binds to the origin of replication (oriC) to initiate formation of the DNA replication initiation complex once per cell cycle. Binds the DnaA box (a 9 base pair repeat at the origin) and separates the double-stranded (ds)DNA. Forms a right-handed helical filament on oriC DNA; dsDNA binds to the exterior of the filament while single-stranded (ss)DNA is stabiized in the filament's interior. The ATP-DnaA-oriC complex binds and stabilizes one strand of the AT-rich DNA unwinding element (DUE), permitting loading of DNA polymerase. After initiation quickly degrades to an ADP-DnaA complex that is not apt for DNA replication. Binds acidic phospholipids.</text>
</comment>
<accession>A0A2P5SZ99</accession>
<feature type="binding site" evidence="8">
    <location>
        <position position="174"/>
    </location>
    <ligand>
        <name>ATP</name>
        <dbReference type="ChEBI" id="CHEBI:30616"/>
    </ligand>
</feature>
<comment type="caution">
    <text evidence="14">The sequence shown here is derived from an EMBL/GenBank/DDBJ whole genome shotgun (WGS) entry which is preliminary data.</text>
</comment>
<dbReference type="InterPro" id="IPR001957">
    <property type="entry name" value="Chromosome_initiator_DnaA"/>
</dbReference>
<dbReference type="PANTHER" id="PTHR30050:SF2">
    <property type="entry name" value="CHROMOSOMAL REPLICATION INITIATOR PROTEIN DNAA"/>
    <property type="match status" value="1"/>
</dbReference>
<dbReference type="InterPro" id="IPR027417">
    <property type="entry name" value="P-loop_NTPase"/>
</dbReference>
<evidence type="ECO:0000256" key="3">
    <source>
        <dbReference type="ARBA" id="ARBA00022705"/>
    </source>
</evidence>
<comment type="subunit">
    <text evidence="8">Oligomerizes as a right-handed, spiral filament on DNA at oriC.</text>
</comment>
<evidence type="ECO:0000256" key="11">
    <source>
        <dbReference type="RuleBase" id="RU004227"/>
    </source>
</evidence>
<dbReference type="OrthoDB" id="9807019at2"/>
<dbReference type="FunFam" id="1.10.8.60:FF:000003">
    <property type="entry name" value="Chromosomal replication initiator protein DnaA"/>
    <property type="match status" value="1"/>
</dbReference>
<feature type="binding site" evidence="8">
    <location>
        <position position="170"/>
    </location>
    <ligand>
        <name>ATP</name>
        <dbReference type="ChEBI" id="CHEBI:30616"/>
    </ligand>
</feature>
<dbReference type="GO" id="GO:0005737">
    <property type="term" value="C:cytoplasm"/>
    <property type="evidence" value="ECO:0007669"/>
    <property type="project" value="UniProtKB-SubCell"/>
</dbReference>
<dbReference type="InterPro" id="IPR013317">
    <property type="entry name" value="DnaA_dom"/>
</dbReference>
<evidence type="ECO:0000313" key="15">
    <source>
        <dbReference type="Proteomes" id="UP000296153"/>
    </source>
</evidence>
<dbReference type="SMART" id="SM00760">
    <property type="entry name" value="Bac_DnaA_C"/>
    <property type="match status" value="1"/>
</dbReference>
<evidence type="ECO:0000313" key="14">
    <source>
        <dbReference type="EMBL" id="PPI87655.1"/>
    </source>
</evidence>
<keyword evidence="2 8" id="KW-0963">Cytoplasm</keyword>
<dbReference type="EMBL" id="PDKT01000006">
    <property type="protein sequence ID" value="PPI87655.1"/>
    <property type="molecule type" value="Genomic_DNA"/>
</dbReference>
<dbReference type="HAMAP" id="MF_00377">
    <property type="entry name" value="DnaA_bact"/>
    <property type="match status" value="1"/>
</dbReference>
<comment type="similarity">
    <text evidence="1 8 11">Belongs to the DnaA family.</text>
</comment>
<dbReference type="InterPro" id="IPR010921">
    <property type="entry name" value="Trp_repressor/repl_initiator"/>
</dbReference>
<feature type="region of interest" description="Domain III, AAA+ region" evidence="8">
    <location>
        <begin position="126"/>
        <end position="342"/>
    </location>
</feature>
<dbReference type="GO" id="GO:0006275">
    <property type="term" value="P:regulation of DNA replication"/>
    <property type="evidence" value="ECO:0007669"/>
    <property type="project" value="UniProtKB-UniRule"/>
</dbReference>
<dbReference type="InterPro" id="IPR020591">
    <property type="entry name" value="Chromosome_initiator_DnaA-like"/>
</dbReference>
<organism evidence="14 15">
    <name type="scientific">Candidatus Pantoea edessiphila</name>
    <dbReference type="NCBI Taxonomy" id="2044610"/>
    <lineage>
        <taxon>Bacteria</taxon>
        <taxon>Pseudomonadati</taxon>
        <taxon>Pseudomonadota</taxon>
        <taxon>Gammaproteobacteria</taxon>
        <taxon>Enterobacterales</taxon>
        <taxon>Erwiniaceae</taxon>
        <taxon>Pantoea</taxon>
    </lineage>
</organism>
<evidence type="ECO:0000259" key="12">
    <source>
        <dbReference type="SMART" id="SM00382"/>
    </source>
</evidence>
<evidence type="ECO:0000256" key="4">
    <source>
        <dbReference type="ARBA" id="ARBA00022741"/>
    </source>
</evidence>
<evidence type="ECO:0000256" key="7">
    <source>
        <dbReference type="ARBA" id="ARBA00023125"/>
    </source>
</evidence>
<keyword evidence="5 8" id="KW-0067">ATP-binding</keyword>
<feature type="domain" description="Chromosomal replication initiator DnaA C-terminal" evidence="13">
    <location>
        <begin position="370"/>
        <end position="439"/>
    </location>
</feature>
<comment type="domain">
    <text evidence="8">Domain I is involved in oligomerization and binding regulators, domain II is flexibile and of varying length in different bacteria, domain III forms the AAA+ region, while domain IV binds dsDNA.</text>
</comment>
<proteinExistence type="inferred from homology"/>
<dbReference type="GO" id="GO:0005886">
    <property type="term" value="C:plasma membrane"/>
    <property type="evidence" value="ECO:0007669"/>
    <property type="project" value="TreeGrafter"/>
</dbReference>
<evidence type="ECO:0000259" key="13">
    <source>
        <dbReference type="SMART" id="SM00760"/>
    </source>
</evidence>
<dbReference type="FunFam" id="3.40.50.300:FF:000668">
    <property type="entry name" value="Chromosomal replication initiator protein DnaA"/>
    <property type="match status" value="1"/>
</dbReference>
<dbReference type="SMART" id="SM00382">
    <property type="entry name" value="AAA"/>
    <property type="match status" value="1"/>
</dbReference>
<feature type="region of interest" description="Domain I, interacts with DnaA modulators" evidence="8">
    <location>
        <begin position="1"/>
        <end position="93"/>
    </location>
</feature>
<dbReference type="PRINTS" id="PR00051">
    <property type="entry name" value="DNAA"/>
</dbReference>
<dbReference type="InterPro" id="IPR018312">
    <property type="entry name" value="Chromosome_initiator_DnaA_CS"/>
</dbReference>
<feature type="region of interest" description="Domain IV, binds dsDNA" evidence="8">
    <location>
        <begin position="343"/>
        <end position="462"/>
    </location>
</feature>
<dbReference type="Gene3D" id="1.10.8.60">
    <property type="match status" value="1"/>
</dbReference>
<dbReference type="CDD" id="cd06571">
    <property type="entry name" value="Bac_DnaA_C"/>
    <property type="match status" value="1"/>
</dbReference>
<dbReference type="Pfam" id="PF08299">
    <property type="entry name" value="Bac_DnaA_C"/>
    <property type="match status" value="1"/>
</dbReference>
<evidence type="ECO:0000256" key="5">
    <source>
        <dbReference type="ARBA" id="ARBA00022840"/>
    </source>
</evidence>
<dbReference type="RefSeq" id="WP_136131278.1">
    <property type="nucleotide sequence ID" value="NZ_PDKT01000006.1"/>
</dbReference>
<dbReference type="GO" id="GO:0003688">
    <property type="term" value="F:DNA replication origin binding"/>
    <property type="evidence" value="ECO:0007669"/>
    <property type="project" value="UniProtKB-UniRule"/>
</dbReference>
<evidence type="ECO:0000256" key="10">
    <source>
        <dbReference type="RuleBase" id="RU000577"/>
    </source>
</evidence>
<evidence type="ECO:0000256" key="6">
    <source>
        <dbReference type="ARBA" id="ARBA00023121"/>
    </source>
</evidence>
<comment type="subcellular location">
    <subcellularLocation>
        <location evidence="8">Cytoplasm</location>
    </subcellularLocation>
</comment>
<sequence length="462" mass="53232">MSITLWQQCLNRLQDQLPATEFSMWIRPLQAKLSKNTLALYAPNRFVLDWVKDKYCKNINELIKEFCGINAPLLNFKVGICNLEKNNRVNIEIPIASIKNNLIDKNIKASIWDNVLIQSNLIYNSNLNKKYSFDNFIEGKSNKLAHKAACQVANCIDIKYNPLFIYGGTGLGKTHLLHAIGNKIINRVLNIKLVYIHSELFVQNMVKAIKNNSIENFKYYYRSADTLLIDDIQFLANKERSQEEFFHTFNVLLESNQQIIITSDRYPKDLNGVEDRLKSRFSCGLTIKIDPPELETRIAILMKKANENNLILPNDVALFIAKHLNSNVRELEGALNRIIANANFIGCVINIDFVREILQDLLYLQEKLITISSIQKKVAEYYKIKLTDILSKNRSRLFTRPRQVAMAITKELTNHSLPEIGNAFGGRDHTTVLHACRKIRQLCKNNYDIKKDFFNLIRILAP</sequence>
<dbReference type="InterPro" id="IPR038454">
    <property type="entry name" value="DnaA_N_sf"/>
</dbReference>
<feature type="binding site" evidence="8">
    <location>
        <position position="173"/>
    </location>
    <ligand>
        <name>ATP</name>
        <dbReference type="ChEBI" id="CHEBI:30616"/>
    </ligand>
</feature>
<evidence type="ECO:0000256" key="2">
    <source>
        <dbReference type="ARBA" id="ARBA00022490"/>
    </source>
</evidence>
<dbReference type="InterPro" id="IPR003593">
    <property type="entry name" value="AAA+_ATPase"/>
</dbReference>
<dbReference type="GO" id="GO:0008289">
    <property type="term" value="F:lipid binding"/>
    <property type="evidence" value="ECO:0007669"/>
    <property type="project" value="UniProtKB-KW"/>
</dbReference>
<dbReference type="CDD" id="cd00009">
    <property type="entry name" value="AAA"/>
    <property type="match status" value="1"/>
</dbReference>